<feature type="compositionally biased region" description="Pro residues" evidence="1">
    <location>
        <begin position="166"/>
        <end position="180"/>
    </location>
</feature>
<feature type="compositionally biased region" description="Polar residues" evidence="1">
    <location>
        <begin position="213"/>
        <end position="237"/>
    </location>
</feature>
<dbReference type="InterPro" id="IPR015943">
    <property type="entry name" value="WD40/YVTN_repeat-like_dom_sf"/>
</dbReference>
<evidence type="ECO:0000313" key="2">
    <source>
        <dbReference type="EMBL" id="KAK3332277.1"/>
    </source>
</evidence>
<evidence type="ECO:0008006" key="4">
    <source>
        <dbReference type="Google" id="ProtNLM"/>
    </source>
</evidence>
<feature type="compositionally biased region" description="Polar residues" evidence="1">
    <location>
        <begin position="76"/>
        <end position="94"/>
    </location>
</feature>
<dbReference type="SUPFAM" id="SSF50969">
    <property type="entry name" value="YVTN repeat-like/Quinoprotein amine dehydrogenase"/>
    <property type="match status" value="1"/>
</dbReference>
<dbReference type="Gene3D" id="2.130.10.10">
    <property type="entry name" value="YVTN repeat-like/Quinoprotein amine dehydrogenase"/>
    <property type="match status" value="1"/>
</dbReference>
<evidence type="ECO:0000313" key="3">
    <source>
        <dbReference type="Proteomes" id="UP001286456"/>
    </source>
</evidence>
<keyword evidence="3" id="KW-1185">Reference proteome</keyword>
<reference evidence="2" key="1">
    <citation type="journal article" date="2023" name="Mol. Phylogenet. Evol.">
        <title>Genome-scale phylogeny and comparative genomics of the fungal order Sordariales.</title>
        <authorList>
            <person name="Hensen N."/>
            <person name="Bonometti L."/>
            <person name="Westerberg I."/>
            <person name="Brannstrom I.O."/>
            <person name="Guillou S."/>
            <person name="Cros-Aarteil S."/>
            <person name="Calhoun S."/>
            <person name="Haridas S."/>
            <person name="Kuo A."/>
            <person name="Mondo S."/>
            <person name="Pangilinan J."/>
            <person name="Riley R."/>
            <person name="LaButti K."/>
            <person name="Andreopoulos B."/>
            <person name="Lipzen A."/>
            <person name="Chen C."/>
            <person name="Yan M."/>
            <person name="Daum C."/>
            <person name="Ng V."/>
            <person name="Clum A."/>
            <person name="Steindorff A."/>
            <person name="Ohm R.A."/>
            <person name="Martin F."/>
            <person name="Silar P."/>
            <person name="Natvig D.O."/>
            <person name="Lalanne C."/>
            <person name="Gautier V."/>
            <person name="Ament-Velasquez S.L."/>
            <person name="Kruys A."/>
            <person name="Hutchinson M.I."/>
            <person name="Powell A.J."/>
            <person name="Barry K."/>
            <person name="Miller A.N."/>
            <person name="Grigoriev I.V."/>
            <person name="Debuchy R."/>
            <person name="Gladieux P."/>
            <person name="Hiltunen Thoren M."/>
            <person name="Johannesson H."/>
        </authorList>
    </citation>
    <scope>NUCLEOTIDE SEQUENCE</scope>
    <source>
        <strain evidence="2">SMH4131-1</strain>
    </source>
</reference>
<feature type="region of interest" description="Disordered" evidence="1">
    <location>
        <begin position="213"/>
        <end position="260"/>
    </location>
</feature>
<evidence type="ECO:0000256" key="1">
    <source>
        <dbReference type="SAM" id="MobiDB-lite"/>
    </source>
</evidence>
<sequence length="677" mass="73686">MDPFTRSAAEMDEMAENLRRLNTGGSRSSGASRDPTSPRQERQQPRRILASNTVSSGGGYGGFPYTQPVPPHVYTAVQSPHQDSHVSGNGTPAVNGSFGGPWHPGDVYDDDDLERLRNWEAPPSRPLRTPPARPSFSSGRKDSVSRVSERRPSQPPSTPIYNLFPPADPPLTKPLPPLPRNPRRLPSVHSFDMNGPRRVPSLGSFEAVSDATSSIETSRFSQSSNTTSNMDRTSNGTSPPLPAPSFPPPAVPDERPRGPPLAHGALHVKVVPWKTLFANDKHTKALKDKTVFFFDLSTSSTALASKHGNNVINVWSVGSGVIQSTIKVSCYTTAQSRSREYFVRSHAILSETASLMAISTGFGDTLEIWDWSKRKRLQTIDQADRWAAVRSNMYETGWSSLVAYRGSSNMLDLYGPTHNPKKPFRLSRSIDLANSGLPIIPKYPELAFSATGPLLITASGPRPPRPGHPPPERETILIAWEIHDRTDNITPTTPYKLVTPWQHTELDTALPSGLATYGSVAVSIWIPASYRAVPVPAARGGQGYNLAPVPVPYRYVLVWDFSASSTRTFRIPNATSCVSPDCRFVAYCDASGTDVGARGCIVILDAMSGKRLWCWPDPDAGASQSGPQMGFELLENLNRVSELAFSSDGGFMFIGTADGEIGVFDVREVGNIDAARK</sequence>
<feature type="region of interest" description="Disordered" evidence="1">
    <location>
        <begin position="1"/>
        <end position="196"/>
    </location>
</feature>
<dbReference type="InterPro" id="IPR011044">
    <property type="entry name" value="Quino_amine_DH_bsu"/>
</dbReference>
<proteinExistence type="predicted"/>
<reference evidence="2" key="2">
    <citation type="submission" date="2023-06" db="EMBL/GenBank/DDBJ databases">
        <authorList>
            <consortium name="Lawrence Berkeley National Laboratory"/>
            <person name="Haridas S."/>
            <person name="Hensen N."/>
            <person name="Bonometti L."/>
            <person name="Westerberg I."/>
            <person name="Brannstrom I.O."/>
            <person name="Guillou S."/>
            <person name="Cros-Aarteil S."/>
            <person name="Calhoun S."/>
            <person name="Kuo A."/>
            <person name="Mondo S."/>
            <person name="Pangilinan J."/>
            <person name="Riley R."/>
            <person name="Labutti K."/>
            <person name="Andreopoulos B."/>
            <person name="Lipzen A."/>
            <person name="Chen C."/>
            <person name="Yanf M."/>
            <person name="Daum C."/>
            <person name="Ng V."/>
            <person name="Clum A."/>
            <person name="Steindorff A."/>
            <person name="Ohm R."/>
            <person name="Martin F."/>
            <person name="Silar P."/>
            <person name="Natvig D."/>
            <person name="Lalanne C."/>
            <person name="Gautier V."/>
            <person name="Ament-Velasquez S.L."/>
            <person name="Kruys A."/>
            <person name="Hutchinson M.I."/>
            <person name="Powell A.J."/>
            <person name="Barry K."/>
            <person name="Miller A.N."/>
            <person name="Grigoriev I.V."/>
            <person name="Debuchy R."/>
            <person name="Gladieux P."/>
            <person name="Thoren M.H."/>
            <person name="Johannesson H."/>
        </authorList>
    </citation>
    <scope>NUCLEOTIDE SEQUENCE</scope>
    <source>
        <strain evidence="2">SMH4131-1</strain>
    </source>
</reference>
<dbReference type="AlphaFoldDB" id="A0AAE0IWJ7"/>
<dbReference type="Proteomes" id="UP001286456">
    <property type="component" value="Unassembled WGS sequence"/>
</dbReference>
<protein>
    <recommendedName>
        <fullName evidence="4">WD40 repeat-like protein</fullName>
    </recommendedName>
</protein>
<name>A0AAE0IWJ7_9PEZI</name>
<organism evidence="2 3">
    <name type="scientific">Cercophora scortea</name>
    <dbReference type="NCBI Taxonomy" id="314031"/>
    <lineage>
        <taxon>Eukaryota</taxon>
        <taxon>Fungi</taxon>
        <taxon>Dikarya</taxon>
        <taxon>Ascomycota</taxon>
        <taxon>Pezizomycotina</taxon>
        <taxon>Sordariomycetes</taxon>
        <taxon>Sordariomycetidae</taxon>
        <taxon>Sordariales</taxon>
        <taxon>Lasiosphaeriaceae</taxon>
        <taxon>Cercophora</taxon>
    </lineage>
</organism>
<gene>
    <name evidence="2" type="ORF">B0T19DRAFT_99182</name>
</gene>
<feature type="compositionally biased region" description="Basic and acidic residues" evidence="1">
    <location>
        <begin position="139"/>
        <end position="152"/>
    </location>
</feature>
<feature type="compositionally biased region" description="Pro residues" evidence="1">
    <location>
        <begin position="239"/>
        <end position="251"/>
    </location>
</feature>
<comment type="caution">
    <text evidence="2">The sequence shown here is derived from an EMBL/GenBank/DDBJ whole genome shotgun (WGS) entry which is preliminary data.</text>
</comment>
<dbReference type="EMBL" id="JAUEPO010000002">
    <property type="protein sequence ID" value="KAK3332277.1"/>
    <property type="molecule type" value="Genomic_DNA"/>
</dbReference>
<feature type="compositionally biased region" description="Polar residues" evidence="1">
    <location>
        <begin position="23"/>
        <end position="38"/>
    </location>
</feature>
<accession>A0AAE0IWJ7</accession>
<feature type="compositionally biased region" description="Pro residues" evidence="1">
    <location>
        <begin position="123"/>
        <end position="133"/>
    </location>
</feature>